<dbReference type="EMBL" id="FWWY01000001">
    <property type="protein sequence ID" value="SMC01954.1"/>
    <property type="molecule type" value="Genomic_DNA"/>
</dbReference>
<name>A0A1W1W6N9_SULTA</name>
<gene>
    <name evidence="1" type="ORF">SAMN00768000_0181</name>
</gene>
<organism evidence="1 2">
    <name type="scientific">Sulfobacillus thermosulfidooxidans (strain DSM 9293 / VKM B-1269 / AT-1)</name>
    <dbReference type="NCBI Taxonomy" id="929705"/>
    <lineage>
        <taxon>Bacteria</taxon>
        <taxon>Bacillati</taxon>
        <taxon>Bacillota</taxon>
        <taxon>Clostridia</taxon>
        <taxon>Eubacteriales</taxon>
        <taxon>Clostridiales Family XVII. Incertae Sedis</taxon>
        <taxon>Sulfobacillus</taxon>
    </lineage>
</organism>
<dbReference type="Proteomes" id="UP000192660">
    <property type="component" value="Unassembled WGS sequence"/>
</dbReference>
<protein>
    <submittedName>
        <fullName evidence="1">Uncharacterized protein</fullName>
    </submittedName>
</protein>
<dbReference type="AlphaFoldDB" id="A0A1W1W6N9"/>
<dbReference type="RefSeq" id="WP_176213123.1">
    <property type="nucleotide sequence ID" value="NZ_FWWY01000001.1"/>
</dbReference>
<proteinExistence type="predicted"/>
<accession>A0A1W1W6N9</accession>
<evidence type="ECO:0000313" key="1">
    <source>
        <dbReference type="EMBL" id="SMC01954.1"/>
    </source>
</evidence>
<evidence type="ECO:0000313" key="2">
    <source>
        <dbReference type="Proteomes" id="UP000192660"/>
    </source>
</evidence>
<reference evidence="2" key="1">
    <citation type="submission" date="2017-04" db="EMBL/GenBank/DDBJ databases">
        <authorList>
            <person name="Varghese N."/>
            <person name="Submissions S."/>
        </authorList>
    </citation>
    <scope>NUCLEOTIDE SEQUENCE [LARGE SCALE GENOMIC DNA]</scope>
    <source>
        <strain evidence="2">DSM 9293</strain>
    </source>
</reference>
<keyword evidence="2" id="KW-1185">Reference proteome</keyword>
<sequence>MDVRPAHTIEGQLITDFWEVEEILGAIHRPDLIGSVSAVIVTVGDGDYDTVLTTPA</sequence>